<dbReference type="Proteomes" id="UP001610335">
    <property type="component" value="Unassembled WGS sequence"/>
</dbReference>
<dbReference type="Gene3D" id="1.10.630.10">
    <property type="entry name" value="Cytochrome P450"/>
    <property type="match status" value="1"/>
</dbReference>
<dbReference type="CDD" id="cd11070">
    <property type="entry name" value="CYP56-like"/>
    <property type="match status" value="1"/>
</dbReference>
<keyword evidence="6" id="KW-0503">Monooxygenase</keyword>
<dbReference type="PRINTS" id="PR00463">
    <property type="entry name" value="EP450I"/>
</dbReference>
<dbReference type="PANTHER" id="PTHR24305:SF166">
    <property type="entry name" value="CYTOCHROME P450 12A4, MITOCHONDRIAL-RELATED"/>
    <property type="match status" value="1"/>
</dbReference>
<evidence type="ECO:0000256" key="2">
    <source>
        <dbReference type="ARBA" id="ARBA00010617"/>
    </source>
</evidence>
<evidence type="ECO:0000256" key="5">
    <source>
        <dbReference type="ARBA" id="ARBA00023004"/>
    </source>
</evidence>
<dbReference type="InterPro" id="IPR050121">
    <property type="entry name" value="Cytochrome_P450_monoxygenase"/>
</dbReference>
<dbReference type="InterPro" id="IPR017972">
    <property type="entry name" value="Cyt_P450_CS"/>
</dbReference>
<comment type="caution">
    <text evidence="8">The sequence shown here is derived from an EMBL/GenBank/DDBJ whole genome shotgun (WGS) entry which is preliminary data.</text>
</comment>
<keyword evidence="9" id="KW-1185">Reference proteome</keyword>
<protein>
    <submittedName>
        <fullName evidence="8">Cytochrome P450</fullName>
    </submittedName>
</protein>
<keyword evidence="3 6" id="KW-0479">Metal-binding</keyword>
<dbReference type="InterPro" id="IPR002401">
    <property type="entry name" value="Cyt_P450_E_grp-I"/>
</dbReference>
<dbReference type="InterPro" id="IPR001128">
    <property type="entry name" value="Cyt_P450"/>
</dbReference>
<dbReference type="EMBL" id="JBFXLS010000052">
    <property type="protein sequence ID" value="KAL2823486.1"/>
    <property type="molecule type" value="Genomic_DNA"/>
</dbReference>
<dbReference type="SUPFAM" id="SSF48264">
    <property type="entry name" value="Cytochrome P450"/>
    <property type="match status" value="1"/>
</dbReference>
<dbReference type="PROSITE" id="PS00086">
    <property type="entry name" value="CYTOCHROME_P450"/>
    <property type="match status" value="1"/>
</dbReference>
<evidence type="ECO:0000256" key="7">
    <source>
        <dbReference type="SAM" id="SignalP"/>
    </source>
</evidence>
<dbReference type="Pfam" id="PF00067">
    <property type="entry name" value="p450"/>
    <property type="match status" value="1"/>
</dbReference>
<feature type="signal peptide" evidence="7">
    <location>
        <begin position="1"/>
        <end position="18"/>
    </location>
</feature>
<keyword evidence="6" id="KW-0349">Heme</keyword>
<keyword evidence="7" id="KW-0732">Signal</keyword>
<evidence type="ECO:0000313" key="8">
    <source>
        <dbReference type="EMBL" id="KAL2823486.1"/>
    </source>
</evidence>
<evidence type="ECO:0000256" key="6">
    <source>
        <dbReference type="RuleBase" id="RU000461"/>
    </source>
</evidence>
<evidence type="ECO:0000256" key="3">
    <source>
        <dbReference type="ARBA" id="ARBA00022723"/>
    </source>
</evidence>
<dbReference type="PANTHER" id="PTHR24305">
    <property type="entry name" value="CYTOCHROME P450"/>
    <property type="match status" value="1"/>
</dbReference>
<evidence type="ECO:0000313" key="9">
    <source>
        <dbReference type="Proteomes" id="UP001610335"/>
    </source>
</evidence>
<proteinExistence type="inferred from homology"/>
<gene>
    <name evidence="8" type="ORF">BDW59DRAFT_163265</name>
</gene>
<comment type="cofactor">
    <cofactor evidence="1">
        <name>heme</name>
        <dbReference type="ChEBI" id="CHEBI:30413"/>
    </cofactor>
</comment>
<sequence length="587" mass="66904">MWLLLILTLLSLYILNCTRQIYTNIVVARRTNLSYFVAPFSYGIIPTLLYNTTWFPYIINTWLPPGLADNLNDVVANYRWRTKDRQVKRYGGVYLVVTPKRVMCNVADAGVVSQIMNNRGGFSKPVWQYKIIELYGPNIVICEDAQWARHRRQVTNIFNEKSNDLVWKESIRLANGMIEHWKESSLVDASHRLVVETIRDDILKFALNVFSGAGFGVRMPFKVVAKDSVEAKGPYGIFQDTITPSEGFDFTFRSVTAYMNVKLNTVVFANRFIPKWVPRVLLPFLKRDFAAHRDLLGYLERLISIAEAENSATASNLIQGMLRNRKRSDMPLSKETCLSDLEIISNAHIFTIAGHETTATTLRYALLLMAIHQEIQEWVYQGINEATKDEPADVTGWDYARVYPKLITPLCVMLETMRLYPPAVTIPKWTGDSSSTVHYQGKEVLLDKGVNVNLNMNALHYSEEYWGPDASNFDPRRWDAKNEKSFLANNGDLPGLNGPGLEYSTIHKPVRGAYLPFSDGTRACVGKKFAQVEFIVTFAVLLRRYRVELPQGGDEGRKNAQRALDESFSVVALVMRDNLPLAFRERR</sequence>
<keyword evidence="4 6" id="KW-0560">Oxidoreductase</keyword>
<evidence type="ECO:0000256" key="4">
    <source>
        <dbReference type="ARBA" id="ARBA00023002"/>
    </source>
</evidence>
<name>A0ABR4I6W2_9EURO</name>
<feature type="chain" id="PRO_5045241829" evidence="7">
    <location>
        <begin position="19"/>
        <end position="587"/>
    </location>
</feature>
<evidence type="ECO:0000256" key="1">
    <source>
        <dbReference type="ARBA" id="ARBA00001971"/>
    </source>
</evidence>
<accession>A0ABR4I6W2</accession>
<dbReference type="InterPro" id="IPR036396">
    <property type="entry name" value="Cyt_P450_sf"/>
</dbReference>
<dbReference type="PRINTS" id="PR00385">
    <property type="entry name" value="P450"/>
</dbReference>
<organism evidence="8 9">
    <name type="scientific">Aspergillus cavernicola</name>
    <dbReference type="NCBI Taxonomy" id="176166"/>
    <lineage>
        <taxon>Eukaryota</taxon>
        <taxon>Fungi</taxon>
        <taxon>Dikarya</taxon>
        <taxon>Ascomycota</taxon>
        <taxon>Pezizomycotina</taxon>
        <taxon>Eurotiomycetes</taxon>
        <taxon>Eurotiomycetidae</taxon>
        <taxon>Eurotiales</taxon>
        <taxon>Aspergillaceae</taxon>
        <taxon>Aspergillus</taxon>
        <taxon>Aspergillus subgen. Nidulantes</taxon>
    </lineage>
</organism>
<reference evidence="8 9" key="1">
    <citation type="submission" date="2024-07" db="EMBL/GenBank/DDBJ databases">
        <title>Section-level genome sequencing and comparative genomics of Aspergillus sections Usti and Cavernicolus.</title>
        <authorList>
            <consortium name="Lawrence Berkeley National Laboratory"/>
            <person name="Nybo J.L."/>
            <person name="Vesth T.C."/>
            <person name="Theobald S."/>
            <person name="Frisvad J.C."/>
            <person name="Larsen T.O."/>
            <person name="Kjaerboelling I."/>
            <person name="Rothschild-Mancinelli K."/>
            <person name="Lyhne E.K."/>
            <person name="Kogle M.E."/>
            <person name="Barry K."/>
            <person name="Clum A."/>
            <person name="Na H."/>
            <person name="Ledsgaard L."/>
            <person name="Lin J."/>
            <person name="Lipzen A."/>
            <person name="Kuo A."/>
            <person name="Riley R."/>
            <person name="Mondo S."/>
            <person name="LaButti K."/>
            <person name="Haridas S."/>
            <person name="Pangalinan J."/>
            <person name="Salamov A.A."/>
            <person name="Simmons B.A."/>
            <person name="Magnuson J.K."/>
            <person name="Chen J."/>
            <person name="Drula E."/>
            <person name="Henrissat B."/>
            <person name="Wiebenga A."/>
            <person name="Lubbers R.J."/>
            <person name="Gomes A.C."/>
            <person name="Makela M.R."/>
            <person name="Stajich J."/>
            <person name="Grigoriev I.V."/>
            <person name="Mortensen U.H."/>
            <person name="De vries R.P."/>
            <person name="Baker S.E."/>
            <person name="Andersen M.R."/>
        </authorList>
    </citation>
    <scope>NUCLEOTIDE SEQUENCE [LARGE SCALE GENOMIC DNA]</scope>
    <source>
        <strain evidence="8 9">CBS 600.67</strain>
    </source>
</reference>
<comment type="similarity">
    <text evidence="2 6">Belongs to the cytochrome P450 family.</text>
</comment>
<keyword evidence="5 6" id="KW-0408">Iron</keyword>